<evidence type="ECO:0000313" key="1">
    <source>
        <dbReference type="EMBL" id="KAI9915750.1"/>
    </source>
</evidence>
<dbReference type="EMBL" id="CM047582">
    <property type="protein sequence ID" value="KAI9915750.1"/>
    <property type="molecule type" value="Genomic_DNA"/>
</dbReference>
<name>A0ACC0WAS8_9STRA</name>
<reference evidence="1 2" key="1">
    <citation type="journal article" date="2022" name="bioRxiv">
        <title>The genome of the oomycete Peronosclerospora sorghi, a cosmopolitan pathogen of maize and sorghum, is inflated with dispersed pseudogenes.</title>
        <authorList>
            <person name="Fletcher K."/>
            <person name="Martin F."/>
            <person name="Isakeit T."/>
            <person name="Cavanaugh K."/>
            <person name="Magill C."/>
            <person name="Michelmore R."/>
        </authorList>
    </citation>
    <scope>NUCLEOTIDE SEQUENCE [LARGE SCALE GENOMIC DNA]</scope>
    <source>
        <strain evidence="1">P6</strain>
    </source>
</reference>
<accession>A0ACC0WAS8</accession>
<comment type="caution">
    <text evidence="1">The sequence shown here is derived from an EMBL/GenBank/DDBJ whole genome shotgun (WGS) entry which is preliminary data.</text>
</comment>
<evidence type="ECO:0000313" key="2">
    <source>
        <dbReference type="Proteomes" id="UP001163321"/>
    </source>
</evidence>
<sequence>MILKPQATAETDVTPVMQSIYNGSAYQIALALKMLAKKDVVTKVKVLQMFLHEVLPFLTPVEILPMLGHFKQLYTFEMWDQTTVKFVRYSMSYWLH</sequence>
<keyword evidence="2" id="KW-1185">Reference proteome</keyword>
<proteinExistence type="predicted"/>
<dbReference type="Proteomes" id="UP001163321">
    <property type="component" value="Chromosome 3"/>
</dbReference>
<gene>
    <name evidence="1" type="ORF">PsorP6_007658</name>
</gene>
<organism evidence="1 2">
    <name type="scientific">Peronosclerospora sorghi</name>
    <dbReference type="NCBI Taxonomy" id="230839"/>
    <lineage>
        <taxon>Eukaryota</taxon>
        <taxon>Sar</taxon>
        <taxon>Stramenopiles</taxon>
        <taxon>Oomycota</taxon>
        <taxon>Peronosporomycetes</taxon>
        <taxon>Peronosporales</taxon>
        <taxon>Peronosporaceae</taxon>
        <taxon>Peronosclerospora</taxon>
    </lineage>
</organism>
<protein>
    <submittedName>
        <fullName evidence="1">Uncharacterized protein</fullName>
    </submittedName>
</protein>